<dbReference type="InterPro" id="IPR011990">
    <property type="entry name" value="TPR-like_helical_dom_sf"/>
</dbReference>
<dbReference type="SUPFAM" id="SSF48452">
    <property type="entry name" value="TPR-like"/>
    <property type="match status" value="1"/>
</dbReference>
<dbReference type="InterPro" id="IPR006597">
    <property type="entry name" value="Sel1-like"/>
</dbReference>
<dbReference type="InterPro" id="IPR050767">
    <property type="entry name" value="Sel1_AlgK"/>
</dbReference>
<dbReference type="Proteomes" id="UP000010411">
    <property type="component" value="Unassembled WGS sequence"/>
</dbReference>
<organism evidence="1 2">
    <name type="scientific">Streptomyces ipomoeae 91-03</name>
    <dbReference type="NCBI Taxonomy" id="698759"/>
    <lineage>
        <taxon>Bacteria</taxon>
        <taxon>Bacillati</taxon>
        <taxon>Actinomycetota</taxon>
        <taxon>Actinomycetes</taxon>
        <taxon>Kitasatosporales</taxon>
        <taxon>Streptomycetaceae</taxon>
        <taxon>Streptomyces</taxon>
    </lineage>
</organism>
<proteinExistence type="predicted"/>
<accession>L1KWD1</accession>
<comment type="caution">
    <text evidence="1">The sequence shown here is derived from an EMBL/GenBank/DDBJ whole genome shotgun (WGS) entry which is preliminary data.</text>
</comment>
<evidence type="ECO:0000313" key="1">
    <source>
        <dbReference type="EMBL" id="EKX64765.1"/>
    </source>
</evidence>
<dbReference type="PATRIC" id="fig|698759.3.peg.4592"/>
<dbReference type="SUPFAM" id="SSF81901">
    <property type="entry name" value="HCP-like"/>
    <property type="match status" value="3"/>
</dbReference>
<protein>
    <submittedName>
        <fullName evidence="1">Tetratricopeptide repeat protein</fullName>
    </submittedName>
</protein>
<dbReference type="SMART" id="SM00671">
    <property type="entry name" value="SEL1"/>
    <property type="match status" value="5"/>
</dbReference>
<name>L1KWD1_9ACTN</name>
<sequence length="679" mass="76077">MAAVWHDLRMREQTSSEIQNDNAEHDGDELAAARAGRPGAARAYAELLTEQGQVDEALPWWEKAAEEGDAEATRTLAIVHKDRWEFEEAERWYRSAAERDGGCAFGLATLLKEAGDLAGAEEWYARGAELGSVECLTNGAVMLAGRGEWDAASARLDEACEKGDRKAFQARHIIESIQDDLERWQDALAEAERDGDAEDAYDALRDLRDPEYAGMFDAYPCTVAEAEALYARAAALGSAKALVDQAILVERDESRWPEARALAERSHELGYSGAAFVLGIWSEERGELREAERWFRAADENGGHDLACLRLGVLCKRQRRLDEAEEWLRRTGVDEENHDAFDGVQELIVDTLKEVAELRAQHESPARAERRERLPALRAAAEADGAGPEEWFAYADALDWLRRLPEAAEWYRRAGTPRALLDLGRMLYQLGGAKGTYVLPFYEPAAAEGDAEAAYDIAEIHSEAEDKRLAGIWYHRAARLGHGRAAWHVGWISEERGGDPQFAERWYVRAAESGLARPAYLAGMSMVRYKRYAEAERWLVMAWENGIVEASYYLGRALRGLGRVEEAVGWLRRAGERYGEFERERYGFSRLDPRPELAGLLVELERDEEAAGVVAEILEEYPGHLAGNRFAGILARRRGDLEVAEQHFEKIADRDGDGSVGVTLREIRELLRQVSHPHG</sequence>
<evidence type="ECO:0000313" key="2">
    <source>
        <dbReference type="Proteomes" id="UP000010411"/>
    </source>
</evidence>
<reference evidence="1 2" key="1">
    <citation type="submission" date="2012-11" db="EMBL/GenBank/DDBJ databases">
        <authorList>
            <person name="Huguet-Tapia J.C."/>
            <person name="Durkin A.S."/>
            <person name="Pettis G.S."/>
            <person name="Badger J.H."/>
        </authorList>
    </citation>
    <scope>NUCLEOTIDE SEQUENCE [LARGE SCALE GENOMIC DNA]</scope>
    <source>
        <strain evidence="1 2">91-03</strain>
    </source>
</reference>
<dbReference type="Gene3D" id="1.25.40.10">
    <property type="entry name" value="Tetratricopeptide repeat domain"/>
    <property type="match status" value="3"/>
</dbReference>
<dbReference type="PANTHER" id="PTHR11102">
    <property type="entry name" value="SEL-1-LIKE PROTEIN"/>
    <property type="match status" value="1"/>
</dbReference>
<dbReference type="AlphaFoldDB" id="L1KWD1"/>
<keyword evidence="2" id="KW-1185">Reference proteome</keyword>
<gene>
    <name evidence="1" type="ORF">STRIP9103_02957</name>
</gene>
<dbReference type="EMBL" id="AEJC01000349">
    <property type="protein sequence ID" value="EKX64765.1"/>
    <property type="molecule type" value="Genomic_DNA"/>
</dbReference>
<dbReference type="PANTHER" id="PTHR11102:SF160">
    <property type="entry name" value="ERAD-ASSOCIATED E3 UBIQUITIN-PROTEIN LIGASE COMPONENT HRD3"/>
    <property type="match status" value="1"/>
</dbReference>